<protein>
    <submittedName>
        <fullName evidence="4">AcrR family transcriptional regulator</fullName>
    </submittedName>
</protein>
<dbReference type="GO" id="GO:0003677">
    <property type="term" value="F:DNA binding"/>
    <property type="evidence" value="ECO:0007669"/>
    <property type="project" value="UniProtKB-KW"/>
</dbReference>
<name>A0AAJ1WTT7_9HYPH</name>
<dbReference type="Pfam" id="PF00440">
    <property type="entry name" value="TetR_N"/>
    <property type="match status" value="1"/>
</dbReference>
<organism evidence="4 5">
    <name type="scientific">Methylobacterium brachiatum</name>
    <dbReference type="NCBI Taxonomy" id="269660"/>
    <lineage>
        <taxon>Bacteria</taxon>
        <taxon>Pseudomonadati</taxon>
        <taxon>Pseudomonadota</taxon>
        <taxon>Alphaproteobacteria</taxon>
        <taxon>Hyphomicrobiales</taxon>
        <taxon>Methylobacteriaceae</taxon>
        <taxon>Methylobacterium</taxon>
    </lineage>
</organism>
<dbReference type="SUPFAM" id="SSF46689">
    <property type="entry name" value="Homeodomain-like"/>
    <property type="match status" value="1"/>
</dbReference>
<dbReference type="Proteomes" id="UP001223420">
    <property type="component" value="Unassembled WGS sequence"/>
</dbReference>
<keyword evidence="1" id="KW-0238">DNA-binding</keyword>
<feature type="domain" description="HTH tetR-type" evidence="3">
    <location>
        <begin position="45"/>
        <end position="69"/>
    </location>
</feature>
<evidence type="ECO:0000313" key="4">
    <source>
        <dbReference type="EMBL" id="MDQ0542984.1"/>
    </source>
</evidence>
<feature type="region of interest" description="Disordered" evidence="2">
    <location>
        <begin position="1"/>
        <end position="41"/>
    </location>
</feature>
<sequence length="70" mass="7444">MRKTRPAKPVPASEKPAPGRLRAAVKSPRGGRPTKDEAEQLGSRILTAAAELFARQGFAATSMAAITSRR</sequence>
<dbReference type="EMBL" id="JAUSWL010000002">
    <property type="protein sequence ID" value="MDQ0542984.1"/>
    <property type="molecule type" value="Genomic_DNA"/>
</dbReference>
<evidence type="ECO:0000256" key="2">
    <source>
        <dbReference type="SAM" id="MobiDB-lite"/>
    </source>
</evidence>
<evidence type="ECO:0000256" key="1">
    <source>
        <dbReference type="ARBA" id="ARBA00023125"/>
    </source>
</evidence>
<dbReference type="InterPro" id="IPR009057">
    <property type="entry name" value="Homeodomain-like_sf"/>
</dbReference>
<accession>A0AAJ1WTT7</accession>
<dbReference type="InterPro" id="IPR001647">
    <property type="entry name" value="HTH_TetR"/>
</dbReference>
<comment type="caution">
    <text evidence="4">The sequence shown here is derived from an EMBL/GenBank/DDBJ whole genome shotgun (WGS) entry which is preliminary data.</text>
</comment>
<gene>
    <name evidence="4" type="ORF">QO001_001902</name>
</gene>
<dbReference type="Gene3D" id="1.10.357.10">
    <property type="entry name" value="Tetracycline Repressor, domain 2"/>
    <property type="match status" value="1"/>
</dbReference>
<dbReference type="RefSeq" id="WP_230366995.1">
    <property type="nucleotide sequence ID" value="NZ_JAJALK010000008.1"/>
</dbReference>
<evidence type="ECO:0000313" key="5">
    <source>
        <dbReference type="Proteomes" id="UP001223420"/>
    </source>
</evidence>
<evidence type="ECO:0000259" key="3">
    <source>
        <dbReference type="Pfam" id="PF00440"/>
    </source>
</evidence>
<dbReference type="AlphaFoldDB" id="A0AAJ1WTT7"/>
<proteinExistence type="predicted"/>
<reference evidence="4" key="1">
    <citation type="submission" date="2023-07" db="EMBL/GenBank/DDBJ databases">
        <title>Genomic Encyclopedia of Type Strains, Phase IV (KMG-IV): sequencing the most valuable type-strain genomes for metagenomic binning, comparative biology and taxonomic classification.</title>
        <authorList>
            <person name="Goeker M."/>
        </authorList>
    </citation>
    <scope>NUCLEOTIDE SEQUENCE</scope>
    <source>
        <strain evidence="4">DSM 19569</strain>
    </source>
</reference>